<reference evidence="2 3" key="1">
    <citation type="submission" date="2023-05" db="EMBL/GenBank/DDBJ databases">
        <title>B98-5 Cell Line De Novo Hybrid Assembly: An Optical Mapping Approach.</title>
        <authorList>
            <person name="Kananen K."/>
            <person name="Auerbach J.A."/>
            <person name="Kautto E."/>
            <person name="Blachly J.S."/>
        </authorList>
    </citation>
    <scope>NUCLEOTIDE SEQUENCE [LARGE SCALE GENOMIC DNA]</scope>
    <source>
        <strain evidence="2">B95-8</strain>
        <tissue evidence="2">Cell line</tissue>
    </source>
</reference>
<feature type="non-terminal residue" evidence="2">
    <location>
        <position position="148"/>
    </location>
</feature>
<organism evidence="2 3">
    <name type="scientific">Saguinus oedipus</name>
    <name type="common">Cotton-top tamarin</name>
    <name type="synonym">Oedipomidas oedipus</name>
    <dbReference type="NCBI Taxonomy" id="9490"/>
    <lineage>
        <taxon>Eukaryota</taxon>
        <taxon>Metazoa</taxon>
        <taxon>Chordata</taxon>
        <taxon>Craniata</taxon>
        <taxon>Vertebrata</taxon>
        <taxon>Euteleostomi</taxon>
        <taxon>Mammalia</taxon>
        <taxon>Eutheria</taxon>
        <taxon>Euarchontoglires</taxon>
        <taxon>Primates</taxon>
        <taxon>Haplorrhini</taxon>
        <taxon>Platyrrhini</taxon>
        <taxon>Cebidae</taxon>
        <taxon>Callitrichinae</taxon>
        <taxon>Saguinus</taxon>
    </lineage>
</organism>
<accession>A0ABQ9WIZ1</accession>
<proteinExistence type="predicted"/>
<evidence type="ECO:0000313" key="2">
    <source>
        <dbReference type="EMBL" id="KAK2120262.1"/>
    </source>
</evidence>
<feature type="compositionally biased region" description="Pro residues" evidence="1">
    <location>
        <begin position="75"/>
        <end position="91"/>
    </location>
</feature>
<sequence>MFTLPLTTGGWVRGRRRHFRPRLRGNNAHSPRTGEAGLPREGTPRRASPGAAWGTLCSPLLSSPHPEERSRVLPSGPPFPAGGVGSPPPCGAPRVGLALSPGGGSGDRAAAAGSPLIVRGGGGGGGGAPEPRQDVAEAVVAVQLGLAL</sequence>
<gene>
    <name evidence="2" type="ORF">P7K49_001648</name>
</gene>
<evidence type="ECO:0000256" key="1">
    <source>
        <dbReference type="SAM" id="MobiDB-lite"/>
    </source>
</evidence>
<dbReference type="Proteomes" id="UP001266305">
    <property type="component" value="Unassembled WGS sequence"/>
</dbReference>
<comment type="caution">
    <text evidence="2">The sequence shown here is derived from an EMBL/GenBank/DDBJ whole genome shotgun (WGS) entry which is preliminary data.</text>
</comment>
<evidence type="ECO:0000313" key="3">
    <source>
        <dbReference type="Proteomes" id="UP001266305"/>
    </source>
</evidence>
<keyword evidence="3" id="KW-1185">Reference proteome</keyword>
<feature type="region of interest" description="Disordered" evidence="1">
    <location>
        <begin position="15"/>
        <end position="131"/>
    </location>
</feature>
<protein>
    <submittedName>
        <fullName evidence="2">Uncharacterized protein</fullName>
    </submittedName>
</protein>
<dbReference type="EMBL" id="JASSZA010000001">
    <property type="protein sequence ID" value="KAK2120262.1"/>
    <property type="molecule type" value="Genomic_DNA"/>
</dbReference>
<name>A0ABQ9WIZ1_SAGOE</name>
<feature type="compositionally biased region" description="Gly residues" evidence="1">
    <location>
        <begin position="119"/>
        <end position="128"/>
    </location>
</feature>